<evidence type="ECO:0000313" key="2">
    <source>
        <dbReference type="Proteomes" id="UP000604046"/>
    </source>
</evidence>
<name>A0A812KP45_9DINO</name>
<sequence>MGRWFHAVKGCSCAVDAPFCRCSLAELPDSTCFFDVKLPSGVPVADTGIPGVGRSSFKAGRVAAKVNVTAYSSVESCWHALRRADWQYVNLCEAAGAAPCIHVLYVLELYLPAWICWVTLDCSI</sequence>
<dbReference type="EMBL" id="CAJNDS010000780">
    <property type="protein sequence ID" value="CAE7233522.1"/>
    <property type="molecule type" value="Genomic_DNA"/>
</dbReference>
<accession>A0A812KP45</accession>
<protein>
    <submittedName>
        <fullName evidence="1">Uncharacterized protein</fullName>
    </submittedName>
</protein>
<proteinExistence type="predicted"/>
<evidence type="ECO:0000313" key="1">
    <source>
        <dbReference type="EMBL" id="CAE7233522.1"/>
    </source>
</evidence>
<reference evidence="1" key="1">
    <citation type="submission" date="2021-02" db="EMBL/GenBank/DDBJ databases">
        <authorList>
            <person name="Dougan E. K."/>
            <person name="Rhodes N."/>
            <person name="Thang M."/>
            <person name="Chan C."/>
        </authorList>
    </citation>
    <scope>NUCLEOTIDE SEQUENCE</scope>
</reference>
<keyword evidence="2" id="KW-1185">Reference proteome</keyword>
<comment type="caution">
    <text evidence="1">The sequence shown here is derived from an EMBL/GenBank/DDBJ whole genome shotgun (WGS) entry which is preliminary data.</text>
</comment>
<gene>
    <name evidence="1" type="ORF">SNAT2548_LOCUS9768</name>
</gene>
<dbReference type="AlphaFoldDB" id="A0A812KP45"/>
<organism evidence="1 2">
    <name type="scientific">Symbiodinium natans</name>
    <dbReference type="NCBI Taxonomy" id="878477"/>
    <lineage>
        <taxon>Eukaryota</taxon>
        <taxon>Sar</taxon>
        <taxon>Alveolata</taxon>
        <taxon>Dinophyceae</taxon>
        <taxon>Suessiales</taxon>
        <taxon>Symbiodiniaceae</taxon>
        <taxon>Symbiodinium</taxon>
    </lineage>
</organism>
<dbReference type="Proteomes" id="UP000604046">
    <property type="component" value="Unassembled WGS sequence"/>
</dbReference>